<dbReference type="GO" id="GO:0000139">
    <property type="term" value="C:Golgi membrane"/>
    <property type="evidence" value="ECO:0007669"/>
    <property type="project" value="UniProtKB-SubCell"/>
</dbReference>
<name>A0A2G8KA21_STIJA</name>
<proteinExistence type="inferred from homology"/>
<feature type="region of interest" description="Disordered" evidence="10">
    <location>
        <begin position="57"/>
        <end position="129"/>
    </location>
</feature>
<keyword evidence="4" id="KW-0812">Transmembrane</keyword>
<dbReference type="EC" id="2.8.2.-" evidence="9"/>
<evidence type="ECO:0000256" key="8">
    <source>
        <dbReference type="ARBA" id="ARBA00023180"/>
    </source>
</evidence>
<keyword evidence="7" id="KW-0472">Membrane</keyword>
<feature type="compositionally biased region" description="Basic and acidic residues" evidence="10">
    <location>
        <begin position="95"/>
        <end position="127"/>
    </location>
</feature>
<dbReference type="InterPro" id="IPR018011">
    <property type="entry name" value="Carb_sulfotrans_8-10"/>
</dbReference>
<accession>A0A2G8KA21</accession>
<evidence type="ECO:0000256" key="10">
    <source>
        <dbReference type="SAM" id="MobiDB-lite"/>
    </source>
</evidence>
<keyword evidence="12" id="KW-1185">Reference proteome</keyword>
<keyword evidence="6 9" id="KW-0333">Golgi apparatus</keyword>
<dbReference type="GO" id="GO:0016051">
    <property type="term" value="P:carbohydrate biosynthetic process"/>
    <property type="evidence" value="ECO:0007669"/>
    <property type="project" value="InterPro"/>
</dbReference>
<keyword evidence="9" id="KW-0735">Signal-anchor</keyword>
<dbReference type="AlphaFoldDB" id="A0A2G8KA21"/>
<comment type="caution">
    <text evidence="11">The sequence shown here is derived from an EMBL/GenBank/DDBJ whole genome shotgun (WGS) entry which is preliminary data.</text>
</comment>
<evidence type="ECO:0000313" key="11">
    <source>
        <dbReference type="EMBL" id="PIK44815.1"/>
    </source>
</evidence>
<protein>
    <recommendedName>
        <fullName evidence="9">Carbohydrate sulfotransferase</fullName>
        <ecNumber evidence="9">2.8.2.-</ecNumber>
    </recommendedName>
</protein>
<organism evidence="11 12">
    <name type="scientific">Stichopus japonicus</name>
    <name type="common">Sea cucumber</name>
    <dbReference type="NCBI Taxonomy" id="307972"/>
    <lineage>
        <taxon>Eukaryota</taxon>
        <taxon>Metazoa</taxon>
        <taxon>Echinodermata</taxon>
        <taxon>Eleutherozoa</taxon>
        <taxon>Echinozoa</taxon>
        <taxon>Holothuroidea</taxon>
        <taxon>Aspidochirotacea</taxon>
        <taxon>Aspidochirotida</taxon>
        <taxon>Stichopodidae</taxon>
        <taxon>Apostichopus</taxon>
    </lineage>
</organism>
<keyword evidence="9" id="KW-0119">Carbohydrate metabolism</keyword>
<evidence type="ECO:0000313" key="12">
    <source>
        <dbReference type="Proteomes" id="UP000230750"/>
    </source>
</evidence>
<evidence type="ECO:0000256" key="7">
    <source>
        <dbReference type="ARBA" id="ARBA00023136"/>
    </source>
</evidence>
<keyword evidence="3 9" id="KW-0808">Transferase</keyword>
<dbReference type="InterPro" id="IPR005331">
    <property type="entry name" value="Sulfotransferase"/>
</dbReference>
<feature type="compositionally biased region" description="Basic and acidic residues" evidence="10">
    <location>
        <begin position="57"/>
        <end position="87"/>
    </location>
</feature>
<dbReference type="GO" id="GO:0008146">
    <property type="term" value="F:sulfotransferase activity"/>
    <property type="evidence" value="ECO:0007669"/>
    <property type="project" value="InterPro"/>
</dbReference>
<dbReference type="Pfam" id="PF03567">
    <property type="entry name" value="Sulfotransfer_2"/>
    <property type="match status" value="1"/>
</dbReference>
<evidence type="ECO:0000256" key="5">
    <source>
        <dbReference type="ARBA" id="ARBA00022989"/>
    </source>
</evidence>
<dbReference type="PANTHER" id="PTHR12137:SF33">
    <property type="entry name" value="CARBOHYDRATE SULFOTRANSFERASE 14"/>
    <property type="match status" value="1"/>
</dbReference>
<dbReference type="PANTHER" id="PTHR12137">
    <property type="entry name" value="CARBOHYDRATE SULFOTRANSFERASE"/>
    <property type="match status" value="1"/>
</dbReference>
<keyword evidence="5" id="KW-1133">Transmembrane helix</keyword>
<dbReference type="OrthoDB" id="2019940at2759"/>
<reference evidence="11 12" key="1">
    <citation type="journal article" date="2017" name="PLoS Biol.">
        <title>The sea cucumber genome provides insights into morphological evolution and visceral regeneration.</title>
        <authorList>
            <person name="Zhang X."/>
            <person name="Sun L."/>
            <person name="Yuan J."/>
            <person name="Sun Y."/>
            <person name="Gao Y."/>
            <person name="Zhang L."/>
            <person name="Li S."/>
            <person name="Dai H."/>
            <person name="Hamel J.F."/>
            <person name="Liu C."/>
            <person name="Yu Y."/>
            <person name="Liu S."/>
            <person name="Lin W."/>
            <person name="Guo K."/>
            <person name="Jin S."/>
            <person name="Xu P."/>
            <person name="Storey K.B."/>
            <person name="Huan P."/>
            <person name="Zhang T."/>
            <person name="Zhou Y."/>
            <person name="Zhang J."/>
            <person name="Lin C."/>
            <person name="Li X."/>
            <person name="Xing L."/>
            <person name="Huo D."/>
            <person name="Sun M."/>
            <person name="Wang L."/>
            <person name="Mercier A."/>
            <person name="Li F."/>
            <person name="Yang H."/>
            <person name="Xiang J."/>
        </authorList>
    </citation>
    <scope>NUCLEOTIDE SEQUENCE [LARGE SCALE GENOMIC DNA]</scope>
    <source>
        <strain evidence="11">Shaxun</strain>
        <tissue evidence="11">Muscle</tissue>
    </source>
</reference>
<evidence type="ECO:0000256" key="1">
    <source>
        <dbReference type="ARBA" id="ARBA00004323"/>
    </source>
</evidence>
<dbReference type="Proteomes" id="UP000230750">
    <property type="component" value="Unassembled WGS sequence"/>
</dbReference>
<evidence type="ECO:0000256" key="4">
    <source>
        <dbReference type="ARBA" id="ARBA00022692"/>
    </source>
</evidence>
<gene>
    <name evidence="11" type="ORF">BSL78_18320</name>
</gene>
<comment type="subcellular location">
    <subcellularLocation>
        <location evidence="1 9">Golgi apparatus membrane</location>
        <topology evidence="1 9">Single-pass type II membrane protein</topology>
    </subcellularLocation>
</comment>
<evidence type="ECO:0000256" key="9">
    <source>
        <dbReference type="RuleBase" id="RU364020"/>
    </source>
</evidence>
<dbReference type="EMBL" id="MRZV01000751">
    <property type="protein sequence ID" value="PIK44815.1"/>
    <property type="molecule type" value="Genomic_DNA"/>
</dbReference>
<evidence type="ECO:0000256" key="2">
    <source>
        <dbReference type="ARBA" id="ARBA00006339"/>
    </source>
</evidence>
<evidence type="ECO:0000256" key="6">
    <source>
        <dbReference type="ARBA" id="ARBA00023034"/>
    </source>
</evidence>
<sequence>MPRLKVRNLGYLLVATVCLLLYYNALVPSKNYDNNNSDELVDRWIEKKLDVVLERDKTKDNSTKVEKRRAASEAVKSPEEVAKKETQMKANSSNKKKEETENKKSTNKENVAKKETAAQPQQKKERNAAWMRRMQQVQSKRKAHLRKICETLKRPPKSMDELAAHPKQLRALIVNDRYKFIYSIVYKVGSTNWERVIVETLKVSRMYPIKSFTVTRRSVGCRDSLRTKHGRAGKLEDADDDIPFVLTRIGIQNRTLYGSTSMKKKGSDERLWAPYYSQVPKDVMKRFYEIYRPDFTLFGYEMPASFSGQ</sequence>
<evidence type="ECO:0000256" key="3">
    <source>
        <dbReference type="ARBA" id="ARBA00022679"/>
    </source>
</evidence>
<keyword evidence="8 9" id="KW-0325">Glycoprotein</keyword>
<comment type="similarity">
    <text evidence="2 9">Belongs to the sulfotransferase 2 family.</text>
</comment>